<proteinExistence type="predicted"/>
<dbReference type="Gene3D" id="2.50.20.20">
    <property type="match status" value="1"/>
</dbReference>
<protein>
    <submittedName>
        <fullName evidence="3">Lipoprotein</fullName>
    </submittedName>
</protein>
<dbReference type="STRING" id="408015.SXIM_21100"/>
<feature type="signal peptide" evidence="2">
    <location>
        <begin position="1"/>
        <end position="25"/>
    </location>
</feature>
<name>A0A0F7FUM0_9ACTN</name>
<dbReference type="InterPro" id="IPR029046">
    <property type="entry name" value="LolA/LolB/LppX"/>
</dbReference>
<keyword evidence="3" id="KW-0449">Lipoprotein</keyword>
<keyword evidence="2" id="KW-0732">Signal</keyword>
<dbReference type="SUPFAM" id="SSF89392">
    <property type="entry name" value="Prokaryotic lipoproteins and lipoprotein localization factors"/>
    <property type="match status" value="1"/>
</dbReference>
<evidence type="ECO:0000256" key="1">
    <source>
        <dbReference type="SAM" id="MobiDB-lite"/>
    </source>
</evidence>
<dbReference type="PATRIC" id="fig|408015.6.peg.2141"/>
<feature type="region of interest" description="Disordered" evidence="1">
    <location>
        <begin position="30"/>
        <end position="54"/>
    </location>
</feature>
<dbReference type="PROSITE" id="PS51257">
    <property type="entry name" value="PROKAR_LIPOPROTEIN"/>
    <property type="match status" value="1"/>
</dbReference>
<evidence type="ECO:0000313" key="3">
    <source>
        <dbReference type="EMBL" id="AKG43494.1"/>
    </source>
</evidence>
<gene>
    <name evidence="3" type="ORF">SXIM_21100</name>
</gene>
<accession>A0A0F7FUM0</accession>
<reference evidence="3" key="1">
    <citation type="submission" date="2019-08" db="EMBL/GenBank/DDBJ databases">
        <title>Complete genome sequence of a mangrove-derived Streptomyces xiamenensis.</title>
        <authorList>
            <person name="Xu J."/>
        </authorList>
    </citation>
    <scope>NUCLEOTIDE SEQUENCE</scope>
    <source>
        <strain evidence="3">318</strain>
    </source>
</reference>
<evidence type="ECO:0000313" key="4">
    <source>
        <dbReference type="Proteomes" id="UP000034034"/>
    </source>
</evidence>
<dbReference type="HOGENOM" id="CLU_076599_0_0_11"/>
<sequence length="309" mass="32490">MGEKMRPVRKALLGMATAVLLVGTAACGGSDSGTSDAKGNEGSGDDKSGSGTSARSAFEALTAAARSTEEITSADVVSVTQQAGTETSMSGSLSWADGLEMTAVMTNEEFGAAAGGPGEVEVVWVDGVMYMNLGEEFATETDGRPWMAMDLAGLLEEAGEDALGSVLSSTMDQGAQSPADQVAMLLESEDVEWVAEEELDGATVNHYAGTLAMEDVFELQGTFDGLSEEERAALLDLLSEQGTEFYELDVWVNEDDFPVKVSQSYDTDMGPFAQETTYSNFGTEVNAEAPPADEVVDFLEMMQMMGAGI</sequence>
<keyword evidence="4" id="KW-1185">Reference proteome</keyword>
<dbReference type="AlphaFoldDB" id="A0A0F7FUM0"/>
<feature type="chain" id="PRO_5038609907" evidence="2">
    <location>
        <begin position="26"/>
        <end position="309"/>
    </location>
</feature>
<dbReference type="EMBL" id="CP009922">
    <property type="protein sequence ID" value="AKG43494.1"/>
    <property type="molecule type" value="Genomic_DNA"/>
</dbReference>
<evidence type="ECO:0000256" key="2">
    <source>
        <dbReference type="SAM" id="SignalP"/>
    </source>
</evidence>
<dbReference type="Proteomes" id="UP000034034">
    <property type="component" value="Chromosome"/>
</dbReference>
<organism evidence="3 4">
    <name type="scientific">Streptomyces xiamenensis</name>
    <dbReference type="NCBI Taxonomy" id="408015"/>
    <lineage>
        <taxon>Bacteria</taxon>
        <taxon>Bacillati</taxon>
        <taxon>Actinomycetota</taxon>
        <taxon>Actinomycetes</taxon>
        <taxon>Kitasatosporales</taxon>
        <taxon>Streptomycetaceae</taxon>
        <taxon>Streptomyces</taxon>
    </lineage>
</organism>
<dbReference type="KEGG" id="sxi:SXIM_21100"/>